<comment type="caution">
    <text evidence="1">The sequence shown here is derived from an EMBL/GenBank/DDBJ whole genome shotgun (WGS) entry which is preliminary data.</text>
</comment>
<dbReference type="Proteomes" id="UP000789525">
    <property type="component" value="Unassembled WGS sequence"/>
</dbReference>
<name>A0ACA9Q829_9GLOM</name>
<dbReference type="EMBL" id="CAJVPT010047426">
    <property type="protein sequence ID" value="CAG8740075.1"/>
    <property type="molecule type" value="Genomic_DNA"/>
</dbReference>
<proteinExistence type="predicted"/>
<keyword evidence="2" id="KW-1185">Reference proteome</keyword>
<evidence type="ECO:0000313" key="1">
    <source>
        <dbReference type="EMBL" id="CAG8740075.1"/>
    </source>
</evidence>
<accession>A0ACA9Q829</accession>
<gene>
    <name evidence="1" type="ORF">ACOLOM_LOCUS12129</name>
</gene>
<sequence>VGTKEDKSVWRTWNVTWSGLAGVRGGTSAVLLRELLAVELAGDAAAAGKDASLVEVRVVEEVEVVGVRFVVKVNEYAGGGTLGVEEERWDWLVRDEIPAAATPDNERPVGSSETSTVEGDSPKPGKEDVLLTFLRVGIGQEITGRRKPRKRGGKKRRPSPQNPSPESNLWLNLWLNLSNSEPLKLDKIHRACISSSGSLSLGKPERIDSTSDPV</sequence>
<reference evidence="1" key="1">
    <citation type="submission" date="2021-06" db="EMBL/GenBank/DDBJ databases">
        <authorList>
            <person name="Kallberg Y."/>
            <person name="Tangrot J."/>
            <person name="Rosling A."/>
        </authorList>
    </citation>
    <scope>NUCLEOTIDE SEQUENCE</scope>
    <source>
        <strain evidence="1">CL356</strain>
    </source>
</reference>
<feature type="non-terminal residue" evidence="1">
    <location>
        <position position="1"/>
    </location>
</feature>
<feature type="non-terminal residue" evidence="1">
    <location>
        <position position="214"/>
    </location>
</feature>
<evidence type="ECO:0000313" key="2">
    <source>
        <dbReference type="Proteomes" id="UP000789525"/>
    </source>
</evidence>
<organism evidence="1 2">
    <name type="scientific">Acaulospora colombiana</name>
    <dbReference type="NCBI Taxonomy" id="27376"/>
    <lineage>
        <taxon>Eukaryota</taxon>
        <taxon>Fungi</taxon>
        <taxon>Fungi incertae sedis</taxon>
        <taxon>Mucoromycota</taxon>
        <taxon>Glomeromycotina</taxon>
        <taxon>Glomeromycetes</taxon>
        <taxon>Diversisporales</taxon>
        <taxon>Acaulosporaceae</taxon>
        <taxon>Acaulospora</taxon>
    </lineage>
</organism>
<protein>
    <submittedName>
        <fullName evidence="1">6529_t:CDS:1</fullName>
    </submittedName>
</protein>